<gene>
    <name evidence="1" type="ORF">GOBAR_AA31561</name>
</gene>
<evidence type="ECO:0000313" key="2">
    <source>
        <dbReference type="Proteomes" id="UP000239757"/>
    </source>
</evidence>
<dbReference type="Proteomes" id="UP000239757">
    <property type="component" value="Unassembled WGS sequence"/>
</dbReference>
<proteinExistence type="predicted"/>
<organism evidence="1 2">
    <name type="scientific">Gossypium barbadense</name>
    <name type="common">Sea Island cotton</name>
    <name type="synonym">Hibiscus barbadensis</name>
    <dbReference type="NCBI Taxonomy" id="3634"/>
    <lineage>
        <taxon>Eukaryota</taxon>
        <taxon>Viridiplantae</taxon>
        <taxon>Streptophyta</taxon>
        <taxon>Embryophyta</taxon>
        <taxon>Tracheophyta</taxon>
        <taxon>Spermatophyta</taxon>
        <taxon>Magnoliopsida</taxon>
        <taxon>eudicotyledons</taxon>
        <taxon>Gunneridae</taxon>
        <taxon>Pentapetalae</taxon>
        <taxon>rosids</taxon>
        <taxon>malvids</taxon>
        <taxon>Malvales</taxon>
        <taxon>Malvaceae</taxon>
        <taxon>Malvoideae</taxon>
        <taxon>Gossypium</taxon>
    </lineage>
</organism>
<evidence type="ECO:0000313" key="1">
    <source>
        <dbReference type="EMBL" id="PPR89124.1"/>
    </source>
</evidence>
<dbReference type="EMBL" id="KZ668046">
    <property type="protein sequence ID" value="PPR89124.1"/>
    <property type="molecule type" value="Genomic_DNA"/>
</dbReference>
<dbReference type="AlphaFoldDB" id="A0A2P5WDE1"/>
<sequence length="223" mass="24878">MPVCQGTTPVYCCPRLHGTGVSYGFVEEIESSLAPGMPVFFHSHARVHLSNSPMAMSHGRGDLSHPMFWGNHLPCFRMAVTRSRVSLRVDHTTLSTTVWSWEPMLQIPSLFTSPMPVCQGTTPVYCCPRLHGTGVSYGFVEEIESSLAPGMPVFFHSHARVHLSNSPMAMSHGRGDLSHPMFWGNHLPCFRMAVTRSRVSLRVDHTTLSTTVWSWEPMLQIPC</sequence>
<name>A0A2P5WDE1_GOSBA</name>
<protein>
    <submittedName>
        <fullName evidence="1">Uncharacterized protein</fullName>
    </submittedName>
</protein>
<accession>A0A2P5WDE1</accession>
<reference evidence="1 2" key="1">
    <citation type="submission" date="2015-01" db="EMBL/GenBank/DDBJ databases">
        <title>Genome of allotetraploid Gossypium barbadense reveals genomic plasticity and fiber elongation in cotton evolution.</title>
        <authorList>
            <person name="Chen X."/>
            <person name="Liu X."/>
            <person name="Zhao B."/>
            <person name="Zheng H."/>
            <person name="Hu Y."/>
            <person name="Lu G."/>
            <person name="Yang C."/>
            <person name="Chen J."/>
            <person name="Shan C."/>
            <person name="Zhang L."/>
            <person name="Zhou Y."/>
            <person name="Wang L."/>
            <person name="Guo W."/>
            <person name="Bai Y."/>
            <person name="Ruan J."/>
            <person name="Shangguan X."/>
            <person name="Mao Y."/>
            <person name="Jiang J."/>
            <person name="Zhu Y."/>
            <person name="Lei J."/>
            <person name="Kang H."/>
            <person name="Chen S."/>
            <person name="He X."/>
            <person name="Wang R."/>
            <person name="Wang Y."/>
            <person name="Chen J."/>
            <person name="Wang L."/>
            <person name="Yu S."/>
            <person name="Wang B."/>
            <person name="Wei J."/>
            <person name="Song S."/>
            <person name="Lu X."/>
            <person name="Gao Z."/>
            <person name="Gu W."/>
            <person name="Deng X."/>
            <person name="Ma D."/>
            <person name="Wang S."/>
            <person name="Liang W."/>
            <person name="Fang L."/>
            <person name="Cai C."/>
            <person name="Zhu X."/>
            <person name="Zhou B."/>
            <person name="Zhang Y."/>
            <person name="Chen Z."/>
            <person name="Xu S."/>
            <person name="Zhu R."/>
            <person name="Wang S."/>
            <person name="Zhang T."/>
            <person name="Zhao G."/>
        </authorList>
    </citation>
    <scope>NUCLEOTIDE SEQUENCE [LARGE SCALE GENOMIC DNA]</scope>
    <source>
        <strain evidence="2">cv. Xinhai21</strain>
        <tissue evidence="1">Leaf</tissue>
    </source>
</reference>